<gene>
    <name evidence="1" type="ORF">KL86DES1_10847</name>
</gene>
<organism evidence="1">
    <name type="scientific">uncultured Desulfovibrio sp</name>
    <dbReference type="NCBI Taxonomy" id="167968"/>
    <lineage>
        <taxon>Bacteria</taxon>
        <taxon>Pseudomonadati</taxon>
        <taxon>Thermodesulfobacteriota</taxon>
        <taxon>Desulfovibrionia</taxon>
        <taxon>Desulfovibrionales</taxon>
        <taxon>Desulfovibrionaceae</taxon>
        <taxon>Desulfovibrio</taxon>
        <taxon>environmental samples</taxon>
    </lineage>
</organism>
<name>A0A212L0L8_9BACT</name>
<proteinExistence type="predicted"/>
<evidence type="ECO:0000313" key="1">
    <source>
        <dbReference type="EMBL" id="SCM71072.1"/>
    </source>
</evidence>
<reference evidence="1" key="1">
    <citation type="submission" date="2016-08" db="EMBL/GenBank/DDBJ databases">
        <authorList>
            <person name="Seilhamer J.J."/>
        </authorList>
    </citation>
    <scope>NUCLEOTIDE SEQUENCE</scope>
    <source>
        <strain evidence="1">86-1</strain>
    </source>
</reference>
<dbReference type="RefSeq" id="WP_179979624.1">
    <property type="nucleotide sequence ID" value="NZ_LT608333.1"/>
</dbReference>
<dbReference type="AlphaFoldDB" id="A0A212L0L8"/>
<protein>
    <submittedName>
        <fullName evidence="1">Uncharacterized protein</fullName>
    </submittedName>
</protein>
<sequence>MMNRRRRDFLRGNWRAVSPCRLGENTNADALASGDEALLPPEFSPGMLRLEGQRLGLPVDTMSEEALIRAVAQALHTQARPPVEMETPQL</sequence>
<accession>A0A212L0L8</accession>
<dbReference type="EMBL" id="FMJC01000001">
    <property type="protein sequence ID" value="SCM71072.1"/>
    <property type="molecule type" value="Genomic_DNA"/>
</dbReference>